<dbReference type="NCBIfam" id="TIGR02173">
    <property type="entry name" value="cyt_kin_arch"/>
    <property type="match status" value="1"/>
</dbReference>
<organism evidence="11 12">
    <name type="scientific">Thermococcus pacificus</name>
    <dbReference type="NCBI Taxonomy" id="71998"/>
    <lineage>
        <taxon>Archaea</taxon>
        <taxon>Methanobacteriati</taxon>
        <taxon>Methanobacteriota</taxon>
        <taxon>Thermococci</taxon>
        <taxon>Thermococcales</taxon>
        <taxon>Thermococcaceae</taxon>
        <taxon>Thermococcus</taxon>
    </lineage>
</organism>
<dbReference type="GO" id="GO:0006220">
    <property type="term" value="P:pyrimidine nucleotide metabolic process"/>
    <property type="evidence" value="ECO:0007669"/>
    <property type="project" value="UniProtKB-UniRule"/>
</dbReference>
<protein>
    <recommendedName>
        <fullName evidence="10">Cytidylate kinase</fullName>
        <shortName evidence="10">CK</shortName>
        <ecNumber evidence="10">2.7.4.25</ecNumber>
    </recommendedName>
    <alternativeName>
        <fullName evidence="10">Cytidine monophosphate kinase</fullName>
        <shortName evidence="10">CMP kinase</shortName>
    </alternativeName>
</protein>
<dbReference type="InterPro" id="IPR011994">
    <property type="entry name" value="Cytidylate_kinase_dom"/>
</dbReference>
<evidence type="ECO:0000256" key="3">
    <source>
        <dbReference type="ARBA" id="ARBA00022490"/>
    </source>
</evidence>
<accession>A0A218P727</accession>
<comment type="similarity">
    <text evidence="2 10">Belongs to the cytidylate kinase family. Type 2 subfamily.</text>
</comment>
<evidence type="ECO:0000256" key="7">
    <source>
        <dbReference type="ARBA" id="ARBA00022840"/>
    </source>
</evidence>
<comment type="catalytic activity">
    <reaction evidence="8 10">
        <text>dCMP + ATP = dCDP + ADP</text>
        <dbReference type="Rhea" id="RHEA:25094"/>
        <dbReference type="ChEBI" id="CHEBI:30616"/>
        <dbReference type="ChEBI" id="CHEBI:57566"/>
        <dbReference type="ChEBI" id="CHEBI:58593"/>
        <dbReference type="ChEBI" id="CHEBI:456216"/>
        <dbReference type="EC" id="2.7.4.25"/>
    </reaction>
</comment>
<dbReference type="CDD" id="cd02020">
    <property type="entry name" value="CMPK"/>
    <property type="match status" value="1"/>
</dbReference>
<evidence type="ECO:0000256" key="9">
    <source>
        <dbReference type="ARBA" id="ARBA00048478"/>
    </source>
</evidence>
<dbReference type="GO" id="GO:0005524">
    <property type="term" value="F:ATP binding"/>
    <property type="evidence" value="ECO:0007669"/>
    <property type="project" value="UniProtKB-UniRule"/>
</dbReference>
<feature type="binding site" evidence="10">
    <location>
        <begin position="12"/>
        <end position="20"/>
    </location>
    <ligand>
        <name>ATP</name>
        <dbReference type="ChEBI" id="CHEBI:30616"/>
    </ligand>
</feature>
<keyword evidence="3 10" id="KW-0963">Cytoplasm</keyword>
<dbReference type="GO" id="GO:0036430">
    <property type="term" value="F:CMP kinase activity"/>
    <property type="evidence" value="ECO:0007669"/>
    <property type="project" value="RHEA"/>
</dbReference>
<evidence type="ECO:0000313" key="11">
    <source>
        <dbReference type="EMBL" id="ASJ06583.1"/>
    </source>
</evidence>
<keyword evidence="4 10" id="KW-0808">Transferase</keyword>
<proteinExistence type="inferred from homology"/>
<evidence type="ECO:0000256" key="2">
    <source>
        <dbReference type="ARBA" id="ARBA00011005"/>
    </source>
</evidence>
<dbReference type="HAMAP" id="MF_00239">
    <property type="entry name" value="Cytidyl_kinase_type2"/>
    <property type="match status" value="1"/>
</dbReference>
<evidence type="ECO:0000313" key="12">
    <source>
        <dbReference type="Proteomes" id="UP000197418"/>
    </source>
</evidence>
<keyword evidence="7 10" id="KW-0067">ATP-binding</keyword>
<dbReference type="RefSeq" id="WP_088853841.1">
    <property type="nucleotide sequence ID" value="NZ_CP015102.1"/>
</dbReference>
<sequence>MPKGCLVITVSGLAGSGTTTLCRNLARHYGFKHIYAGLIFRQMAKERGMTLQEFQEYAELHPEIDREVDRRQVEAAKECNVVIEGRLAGWMVKEADLRIWLDAPIMERAKRVARREGISVEEAFVQIAEREKSNRKRYLNLYGIDIDDKSIYDLIINTAHWNPDGVFAIVKAAIDHLYPDGDAGSGSNPGNKKAEVV</sequence>
<dbReference type="Proteomes" id="UP000197418">
    <property type="component" value="Chromosome"/>
</dbReference>
<dbReference type="InterPro" id="IPR027417">
    <property type="entry name" value="P-loop_NTPase"/>
</dbReference>
<dbReference type="Pfam" id="PF13189">
    <property type="entry name" value="Cytidylate_kin2"/>
    <property type="match status" value="1"/>
</dbReference>
<dbReference type="AlphaFoldDB" id="A0A218P727"/>
<reference evidence="11 12" key="1">
    <citation type="submission" date="2016-04" db="EMBL/GenBank/DDBJ databases">
        <title>Complete genome sequence of Thermococcus pacificus type strain P4.</title>
        <authorList>
            <person name="Oger P.M."/>
        </authorList>
    </citation>
    <scope>NUCLEOTIDE SEQUENCE [LARGE SCALE GENOMIC DNA]</scope>
    <source>
        <strain evidence="11 12">P-4</strain>
    </source>
</reference>
<evidence type="ECO:0000256" key="5">
    <source>
        <dbReference type="ARBA" id="ARBA00022741"/>
    </source>
</evidence>
<evidence type="ECO:0000256" key="6">
    <source>
        <dbReference type="ARBA" id="ARBA00022777"/>
    </source>
</evidence>
<keyword evidence="6 10" id="KW-0418">Kinase</keyword>
<dbReference type="InterPro" id="IPR011892">
    <property type="entry name" value="Cyt_kin_arch"/>
</dbReference>
<evidence type="ECO:0000256" key="10">
    <source>
        <dbReference type="HAMAP-Rule" id="MF_00239"/>
    </source>
</evidence>
<evidence type="ECO:0000256" key="8">
    <source>
        <dbReference type="ARBA" id="ARBA00047615"/>
    </source>
</evidence>
<dbReference type="GeneID" id="33315441"/>
<keyword evidence="5 10" id="KW-0547">Nucleotide-binding</keyword>
<dbReference type="GO" id="GO:0005737">
    <property type="term" value="C:cytoplasm"/>
    <property type="evidence" value="ECO:0007669"/>
    <property type="project" value="UniProtKB-SubCell"/>
</dbReference>
<dbReference type="SUPFAM" id="SSF52540">
    <property type="entry name" value="P-loop containing nucleoside triphosphate hydrolases"/>
    <property type="match status" value="1"/>
</dbReference>
<dbReference type="OrthoDB" id="31096at2157"/>
<dbReference type="EMBL" id="CP015102">
    <property type="protein sequence ID" value="ASJ06583.1"/>
    <property type="molecule type" value="Genomic_DNA"/>
</dbReference>
<gene>
    <name evidence="10" type="primary">cmk</name>
    <name evidence="11" type="ORF">A3L08_04185</name>
</gene>
<dbReference type="Gene3D" id="3.40.50.300">
    <property type="entry name" value="P-loop containing nucleotide triphosphate hydrolases"/>
    <property type="match status" value="1"/>
</dbReference>
<comment type="catalytic activity">
    <reaction evidence="9 10">
        <text>CMP + ATP = CDP + ADP</text>
        <dbReference type="Rhea" id="RHEA:11600"/>
        <dbReference type="ChEBI" id="CHEBI:30616"/>
        <dbReference type="ChEBI" id="CHEBI:58069"/>
        <dbReference type="ChEBI" id="CHEBI:60377"/>
        <dbReference type="ChEBI" id="CHEBI:456216"/>
        <dbReference type="EC" id="2.7.4.25"/>
    </reaction>
</comment>
<dbReference type="KEGG" id="tpaf:A3L08_04185"/>
<name>A0A218P727_9EURY</name>
<evidence type="ECO:0000256" key="4">
    <source>
        <dbReference type="ARBA" id="ARBA00022679"/>
    </source>
</evidence>
<evidence type="ECO:0000256" key="1">
    <source>
        <dbReference type="ARBA" id="ARBA00004496"/>
    </source>
</evidence>
<comment type="subcellular location">
    <subcellularLocation>
        <location evidence="1 10">Cytoplasm</location>
    </subcellularLocation>
</comment>
<dbReference type="EC" id="2.7.4.25" evidence="10"/>
<dbReference type="GO" id="GO:0036431">
    <property type="term" value="F:dCMP kinase activity"/>
    <property type="evidence" value="ECO:0007669"/>
    <property type="project" value="InterPro"/>
</dbReference>
<keyword evidence="12" id="KW-1185">Reference proteome</keyword>